<dbReference type="InterPro" id="IPR029033">
    <property type="entry name" value="His_PPase_superfam"/>
</dbReference>
<keyword evidence="1" id="KW-0378">Hydrolase</keyword>
<feature type="binding site" evidence="3">
    <location>
        <begin position="18"/>
        <end position="25"/>
    </location>
    <ligand>
        <name>substrate</name>
    </ligand>
</feature>
<evidence type="ECO:0000256" key="4">
    <source>
        <dbReference type="SAM" id="MobiDB-lite"/>
    </source>
</evidence>
<feature type="compositionally biased region" description="Polar residues" evidence="4">
    <location>
        <begin position="140"/>
        <end position="152"/>
    </location>
</feature>
<gene>
    <name evidence="5" type="ORF">BZ3500_MVSOF-1268-A1-R1_CHR4-2G07157</name>
</gene>
<dbReference type="GO" id="GO:0004331">
    <property type="term" value="F:fructose-2,6-bisphosphate 2-phosphatase activity"/>
    <property type="evidence" value="ECO:0007669"/>
    <property type="project" value="TreeGrafter"/>
</dbReference>
<feature type="region of interest" description="Disordered" evidence="4">
    <location>
        <begin position="139"/>
        <end position="169"/>
    </location>
</feature>
<evidence type="ECO:0000313" key="6">
    <source>
        <dbReference type="Proteomes" id="UP000249723"/>
    </source>
</evidence>
<evidence type="ECO:0000256" key="2">
    <source>
        <dbReference type="PIRSR" id="PIRSR613078-1"/>
    </source>
</evidence>
<evidence type="ECO:0000313" key="5">
    <source>
        <dbReference type="EMBL" id="SCZ97352.1"/>
    </source>
</evidence>
<dbReference type="CDD" id="cd07067">
    <property type="entry name" value="HP_PGM_like"/>
    <property type="match status" value="1"/>
</dbReference>
<dbReference type="Gene3D" id="3.40.50.1240">
    <property type="entry name" value="Phosphoglycerate mutase-like"/>
    <property type="match status" value="1"/>
</dbReference>
<dbReference type="SUPFAM" id="SSF53254">
    <property type="entry name" value="Phosphoglycerate mutase-like"/>
    <property type="match status" value="1"/>
</dbReference>
<dbReference type="AlphaFoldDB" id="A0A2X0NGH4"/>
<evidence type="ECO:0000256" key="1">
    <source>
        <dbReference type="ARBA" id="ARBA00022801"/>
    </source>
</evidence>
<dbReference type="GO" id="GO:0005829">
    <property type="term" value="C:cytosol"/>
    <property type="evidence" value="ECO:0007669"/>
    <property type="project" value="TreeGrafter"/>
</dbReference>
<feature type="active site" description="Proton donor/acceptor" evidence="2">
    <location>
        <position position="98"/>
    </location>
</feature>
<sequence length="260" mass="28760">MCSSSPASLDEVIVTIVRHGETSYNHSKTVQGHIDVPLNTKGLAQASTTGRVLAARGFKGFDQAWSSDLSRAKVTARTVLDKAGFERMSVGEDERLRERFLGTMQNKRRDECTAADSKTIEPTSEFADRLLSFWDERFPSTPTSTATSNGSTDAHGMNEEGSSSASPSQWLIVSHGGSIRQLLHSLLIDRSSNYSLSPSEFSDSLDQVLDRRIGNCCFTEIRMRRGEEGWVGVVYKYADERHFEDSSRAPSPGRNEDVVE</sequence>
<evidence type="ECO:0000256" key="3">
    <source>
        <dbReference type="PIRSR" id="PIRSR613078-2"/>
    </source>
</evidence>
<protein>
    <submittedName>
        <fullName evidence="5">BZ3500_MvSof-1268-A1-R1_Chr4-2g07157 protein</fullName>
    </submittedName>
</protein>
<proteinExistence type="predicted"/>
<dbReference type="GO" id="GO:0043456">
    <property type="term" value="P:regulation of pentose-phosphate shunt"/>
    <property type="evidence" value="ECO:0007669"/>
    <property type="project" value="TreeGrafter"/>
</dbReference>
<feature type="binding site" evidence="3">
    <location>
        <position position="71"/>
    </location>
    <ligand>
        <name>substrate</name>
    </ligand>
</feature>
<dbReference type="PANTHER" id="PTHR46517:SF1">
    <property type="entry name" value="FRUCTOSE-2,6-BISPHOSPHATASE TIGAR"/>
    <property type="match status" value="1"/>
</dbReference>
<dbReference type="STRING" id="289078.A0A2X0NGH4"/>
<name>A0A2X0NGH4_9BASI</name>
<dbReference type="PROSITE" id="PS00175">
    <property type="entry name" value="PG_MUTASE"/>
    <property type="match status" value="1"/>
</dbReference>
<dbReference type="Proteomes" id="UP000249723">
    <property type="component" value="Unassembled WGS sequence"/>
</dbReference>
<organism evidence="5 6">
    <name type="scientific">Microbotryum saponariae</name>
    <dbReference type="NCBI Taxonomy" id="289078"/>
    <lineage>
        <taxon>Eukaryota</taxon>
        <taxon>Fungi</taxon>
        <taxon>Dikarya</taxon>
        <taxon>Basidiomycota</taxon>
        <taxon>Pucciniomycotina</taxon>
        <taxon>Microbotryomycetes</taxon>
        <taxon>Microbotryales</taxon>
        <taxon>Microbotryaceae</taxon>
        <taxon>Microbotryum</taxon>
    </lineage>
</organism>
<dbReference type="InterPro" id="IPR013078">
    <property type="entry name" value="His_Pase_superF_clade-1"/>
</dbReference>
<feature type="compositionally biased region" description="Polar residues" evidence="4">
    <location>
        <begin position="160"/>
        <end position="169"/>
    </location>
</feature>
<dbReference type="OrthoDB" id="354304at2759"/>
<dbReference type="PANTHER" id="PTHR46517">
    <property type="entry name" value="FRUCTOSE-2,6-BISPHOSPHATASE TIGAR"/>
    <property type="match status" value="1"/>
</dbReference>
<dbReference type="SMART" id="SM00855">
    <property type="entry name" value="PGAM"/>
    <property type="match status" value="1"/>
</dbReference>
<dbReference type="InterPro" id="IPR001345">
    <property type="entry name" value="PG/BPGM_mutase_AS"/>
</dbReference>
<keyword evidence="6" id="KW-1185">Reference proteome</keyword>
<accession>A0A2X0NGH4</accession>
<reference evidence="6" key="1">
    <citation type="submission" date="2016-10" db="EMBL/GenBank/DDBJ databases">
        <authorList>
            <person name="Jeantristanb JTB J.-T."/>
            <person name="Ricardo R."/>
        </authorList>
    </citation>
    <scope>NUCLEOTIDE SEQUENCE [LARGE SCALE GENOMIC DNA]</scope>
</reference>
<dbReference type="GO" id="GO:0045820">
    <property type="term" value="P:negative regulation of glycolytic process"/>
    <property type="evidence" value="ECO:0007669"/>
    <property type="project" value="TreeGrafter"/>
</dbReference>
<dbReference type="InterPro" id="IPR051695">
    <property type="entry name" value="Phosphoglycerate_Mutase"/>
</dbReference>
<dbReference type="Pfam" id="PF00300">
    <property type="entry name" value="His_Phos_1"/>
    <property type="match status" value="1"/>
</dbReference>
<feature type="active site" description="Tele-phosphohistidine intermediate" evidence="2">
    <location>
        <position position="19"/>
    </location>
</feature>
<dbReference type="EMBL" id="FMWP01000092">
    <property type="protein sequence ID" value="SCZ97352.1"/>
    <property type="molecule type" value="Genomic_DNA"/>
</dbReference>